<dbReference type="FunFam" id="3.30.160.60:FF:000065">
    <property type="entry name" value="B-cell CLL/lymphoma 6, member B"/>
    <property type="match status" value="1"/>
</dbReference>
<organism evidence="13 14">
    <name type="scientific">Araneus ventricosus</name>
    <name type="common">Orbweaver spider</name>
    <name type="synonym">Epeira ventricosa</name>
    <dbReference type="NCBI Taxonomy" id="182803"/>
    <lineage>
        <taxon>Eukaryota</taxon>
        <taxon>Metazoa</taxon>
        <taxon>Ecdysozoa</taxon>
        <taxon>Arthropoda</taxon>
        <taxon>Chelicerata</taxon>
        <taxon>Arachnida</taxon>
        <taxon>Araneae</taxon>
        <taxon>Araneomorphae</taxon>
        <taxon>Entelegynae</taxon>
        <taxon>Araneoidea</taxon>
        <taxon>Araneidae</taxon>
        <taxon>Araneus</taxon>
    </lineage>
</organism>
<feature type="domain" description="C2H2-type" evidence="12">
    <location>
        <begin position="87"/>
        <end position="114"/>
    </location>
</feature>
<dbReference type="EMBL" id="BGPR01001729">
    <property type="protein sequence ID" value="GBM60558.1"/>
    <property type="molecule type" value="Genomic_DNA"/>
</dbReference>
<name>A0A4Y2H758_ARAVE</name>
<sequence>MPYSCDVCGKRFSKRCNVARHYRIHTNEKPFSCDVCDEKFSRKEHVNRHLQTHTNEIPFSCDVCGRKFARKDHLKLHYRIHTNEKPFSCDVCHKDFSLRSYLKVHYRIHTNEKPFPCDVCGKNYSWKGVIADVKQAFLQIRLRTEDRDVLRFLWWENTGCSEIRIYRHCRVVFGVSSSPFLLNATISYHLEREKFQTESLRKTIGHLKEGFYVDNLVTSVNDATELEQLKSQSIEIMKEGAFELRCWASNDSKEDQDKQMVLGLSWAVVSDELFCKLPANTDCTQEKPVTKRVLLSVINSVYNPIGFTAPALLLPKLLMQEAWRGKIGWDEVLPVELEHKYRLWEKTMHFMSKCSISRRLFAENYDDFTLHIFTDASAYAYATCAFLRCEFKGQVTVKLIAAKARLAPMKKSTIPRLELLGAALGARLAETVDSILRTASKTYFWCDSMVVLSWIKKKEPWNTFVGNRVKEIRDLTNIDDWRHVPGEVNPADLATRCCDWSDLLQSKWWEGPSWLYNDEESWPCSEVSETPDEAFLERRKTVVTNLATGNEVRFGDRFLYFSSYKKILRMTAYVLRFCNNIKRNSPKLVNSLSCEEIQKAEETLIKIMQSEWPSEIREKYKDTIQFF</sequence>
<gene>
    <name evidence="13" type="primary">ZNF233_14</name>
    <name evidence="13" type="ORF">AVEN_131570_1</name>
</gene>
<evidence type="ECO:0000256" key="2">
    <source>
        <dbReference type="ARBA" id="ARBA00006991"/>
    </source>
</evidence>
<evidence type="ECO:0000256" key="10">
    <source>
        <dbReference type="ARBA" id="ARBA00023242"/>
    </source>
</evidence>
<keyword evidence="10" id="KW-0539">Nucleus</keyword>
<dbReference type="SMART" id="SM00355">
    <property type="entry name" value="ZnF_C2H2"/>
    <property type="match status" value="4"/>
</dbReference>
<comment type="similarity">
    <text evidence="2">Belongs to the krueppel C2H2-type zinc-finger protein family.</text>
</comment>
<evidence type="ECO:0000256" key="5">
    <source>
        <dbReference type="ARBA" id="ARBA00022771"/>
    </source>
</evidence>
<reference evidence="13 14" key="1">
    <citation type="journal article" date="2019" name="Sci. Rep.">
        <title>Orb-weaving spider Araneus ventricosus genome elucidates the spidroin gene catalogue.</title>
        <authorList>
            <person name="Kono N."/>
            <person name="Nakamura H."/>
            <person name="Ohtoshi R."/>
            <person name="Moran D.A.P."/>
            <person name="Shinohara A."/>
            <person name="Yoshida Y."/>
            <person name="Fujiwara M."/>
            <person name="Mori M."/>
            <person name="Tomita M."/>
            <person name="Arakawa K."/>
        </authorList>
    </citation>
    <scope>NUCLEOTIDE SEQUENCE [LARGE SCALE GENOMIC DNA]</scope>
</reference>
<keyword evidence="9" id="KW-0804">Transcription</keyword>
<dbReference type="Pfam" id="PF00096">
    <property type="entry name" value="zf-C2H2"/>
    <property type="match status" value="4"/>
</dbReference>
<dbReference type="PROSITE" id="PS00028">
    <property type="entry name" value="ZINC_FINGER_C2H2_1"/>
    <property type="match status" value="4"/>
</dbReference>
<dbReference type="InterPro" id="IPR008042">
    <property type="entry name" value="Retrotrans_Pao"/>
</dbReference>
<keyword evidence="4" id="KW-0677">Repeat</keyword>
<evidence type="ECO:0000313" key="14">
    <source>
        <dbReference type="Proteomes" id="UP000499080"/>
    </source>
</evidence>
<keyword evidence="8" id="KW-0238">DNA-binding</keyword>
<dbReference type="SUPFAM" id="SSF56672">
    <property type="entry name" value="DNA/RNA polymerases"/>
    <property type="match status" value="1"/>
</dbReference>
<evidence type="ECO:0000256" key="7">
    <source>
        <dbReference type="ARBA" id="ARBA00023015"/>
    </source>
</evidence>
<evidence type="ECO:0000256" key="3">
    <source>
        <dbReference type="ARBA" id="ARBA00022723"/>
    </source>
</evidence>
<dbReference type="GO" id="GO:0005634">
    <property type="term" value="C:nucleus"/>
    <property type="evidence" value="ECO:0007669"/>
    <property type="project" value="UniProtKB-SubCell"/>
</dbReference>
<keyword evidence="5 11" id="KW-0863">Zinc-finger</keyword>
<dbReference type="InterPro" id="IPR043502">
    <property type="entry name" value="DNA/RNA_pol_sf"/>
</dbReference>
<keyword evidence="3" id="KW-0479">Metal-binding</keyword>
<dbReference type="GO" id="GO:0008270">
    <property type="term" value="F:zinc ion binding"/>
    <property type="evidence" value="ECO:0007669"/>
    <property type="project" value="UniProtKB-KW"/>
</dbReference>
<keyword evidence="7" id="KW-0805">Transcription regulation</keyword>
<evidence type="ECO:0000256" key="4">
    <source>
        <dbReference type="ARBA" id="ARBA00022737"/>
    </source>
</evidence>
<evidence type="ECO:0000313" key="13">
    <source>
        <dbReference type="EMBL" id="GBM60558.1"/>
    </source>
</evidence>
<dbReference type="OrthoDB" id="6430230at2759"/>
<dbReference type="Proteomes" id="UP000499080">
    <property type="component" value="Unassembled WGS sequence"/>
</dbReference>
<comment type="caution">
    <text evidence="13">The sequence shown here is derived from an EMBL/GenBank/DDBJ whole genome shotgun (WGS) entry which is preliminary data.</text>
</comment>
<evidence type="ECO:0000256" key="9">
    <source>
        <dbReference type="ARBA" id="ARBA00023163"/>
    </source>
</evidence>
<keyword evidence="6" id="KW-0862">Zinc</keyword>
<dbReference type="GO" id="GO:0003677">
    <property type="term" value="F:DNA binding"/>
    <property type="evidence" value="ECO:0007669"/>
    <property type="project" value="UniProtKB-KW"/>
</dbReference>
<evidence type="ECO:0000256" key="8">
    <source>
        <dbReference type="ARBA" id="ARBA00023125"/>
    </source>
</evidence>
<dbReference type="FunFam" id="3.30.160.60:FF:001480">
    <property type="entry name" value="Si:cabz01071911.3"/>
    <property type="match status" value="1"/>
</dbReference>
<dbReference type="PROSITE" id="PS50157">
    <property type="entry name" value="ZINC_FINGER_C2H2_2"/>
    <property type="match status" value="4"/>
</dbReference>
<dbReference type="PANTHER" id="PTHR47331">
    <property type="entry name" value="PHD-TYPE DOMAIN-CONTAINING PROTEIN"/>
    <property type="match status" value="1"/>
</dbReference>
<dbReference type="AlphaFoldDB" id="A0A4Y2H758"/>
<dbReference type="GO" id="GO:0071897">
    <property type="term" value="P:DNA biosynthetic process"/>
    <property type="evidence" value="ECO:0007669"/>
    <property type="project" value="UniProtKB-ARBA"/>
</dbReference>
<evidence type="ECO:0000256" key="6">
    <source>
        <dbReference type="ARBA" id="ARBA00022833"/>
    </source>
</evidence>
<dbReference type="InterPro" id="IPR036236">
    <property type="entry name" value="Znf_C2H2_sf"/>
</dbReference>
<dbReference type="FunFam" id="3.30.160.60:FF:001498">
    <property type="entry name" value="Zinc finger protein 404"/>
    <property type="match status" value="1"/>
</dbReference>
<feature type="domain" description="C2H2-type" evidence="12">
    <location>
        <begin position="59"/>
        <end position="86"/>
    </location>
</feature>
<dbReference type="Pfam" id="PF05380">
    <property type="entry name" value="Peptidase_A17"/>
    <property type="match status" value="1"/>
</dbReference>
<protein>
    <submittedName>
        <fullName evidence="13">Zinc finger protein 233</fullName>
    </submittedName>
</protein>
<feature type="domain" description="C2H2-type" evidence="12">
    <location>
        <begin position="3"/>
        <end position="30"/>
    </location>
</feature>
<dbReference type="FunFam" id="3.30.160.60:FF:000624">
    <property type="entry name" value="zinc finger protein 697"/>
    <property type="match status" value="1"/>
</dbReference>
<evidence type="ECO:0000256" key="11">
    <source>
        <dbReference type="PROSITE-ProRule" id="PRU00042"/>
    </source>
</evidence>
<evidence type="ECO:0000256" key="1">
    <source>
        <dbReference type="ARBA" id="ARBA00004123"/>
    </source>
</evidence>
<dbReference type="InterPro" id="IPR013087">
    <property type="entry name" value="Znf_C2H2_type"/>
</dbReference>
<dbReference type="SUPFAM" id="SSF57667">
    <property type="entry name" value="beta-beta-alpha zinc fingers"/>
    <property type="match status" value="3"/>
</dbReference>
<dbReference type="Gene3D" id="3.30.160.60">
    <property type="entry name" value="Classic Zinc Finger"/>
    <property type="match status" value="5"/>
</dbReference>
<keyword evidence="14" id="KW-1185">Reference proteome</keyword>
<proteinExistence type="inferred from homology"/>
<comment type="subcellular location">
    <subcellularLocation>
        <location evidence="1">Nucleus</location>
    </subcellularLocation>
</comment>
<accession>A0A4Y2H758</accession>
<feature type="domain" description="C2H2-type" evidence="12">
    <location>
        <begin position="31"/>
        <end position="58"/>
    </location>
</feature>
<evidence type="ECO:0000259" key="12">
    <source>
        <dbReference type="PROSITE" id="PS50157"/>
    </source>
</evidence>